<dbReference type="OrthoDB" id="10517490at2759"/>
<organism evidence="1 2">
    <name type="scientific">Trametes pubescens</name>
    <name type="common">White-rot fungus</name>
    <dbReference type="NCBI Taxonomy" id="154538"/>
    <lineage>
        <taxon>Eukaryota</taxon>
        <taxon>Fungi</taxon>
        <taxon>Dikarya</taxon>
        <taxon>Basidiomycota</taxon>
        <taxon>Agaricomycotina</taxon>
        <taxon>Agaricomycetes</taxon>
        <taxon>Polyporales</taxon>
        <taxon>Polyporaceae</taxon>
        <taxon>Trametes</taxon>
    </lineage>
</organism>
<name>A0A1M2W009_TRAPU</name>
<evidence type="ECO:0000313" key="2">
    <source>
        <dbReference type="Proteomes" id="UP000184267"/>
    </source>
</evidence>
<dbReference type="OMA" id="ACYVEEL"/>
<proteinExistence type="predicted"/>
<dbReference type="EMBL" id="MNAD01000427">
    <property type="protein sequence ID" value="OJT13116.1"/>
    <property type="molecule type" value="Genomic_DNA"/>
</dbReference>
<gene>
    <name evidence="1" type="ORF">TRAPUB_10342</name>
</gene>
<evidence type="ECO:0000313" key="1">
    <source>
        <dbReference type="EMBL" id="OJT13116.1"/>
    </source>
</evidence>
<reference evidence="1 2" key="1">
    <citation type="submission" date="2016-10" db="EMBL/GenBank/DDBJ databases">
        <title>Genome sequence of the basidiomycete white-rot fungus Trametes pubescens.</title>
        <authorList>
            <person name="Makela M.R."/>
            <person name="Granchi Z."/>
            <person name="Peng M."/>
            <person name="De Vries R.P."/>
            <person name="Grigoriev I."/>
            <person name="Riley R."/>
            <person name="Hilden K."/>
        </authorList>
    </citation>
    <scope>NUCLEOTIDE SEQUENCE [LARGE SCALE GENOMIC DNA]</scope>
    <source>
        <strain evidence="1 2">FBCC735</strain>
    </source>
</reference>
<dbReference type="Proteomes" id="UP000184267">
    <property type="component" value="Unassembled WGS sequence"/>
</dbReference>
<dbReference type="AlphaFoldDB" id="A0A1M2W009"/>
<keyword evidence="2" id="KW-1185">Reference proteome</keyword>
<accession>A0A1M2W009</accession>
<comment type="caution">
    <text evidence="1">The sequence shown here is derived from an EMBL/GenBank/DDBJ whole genome shotgun (WGS) entry which is preliminary data.</text>
</comment>
<sequence>MFPLGSIRALDFFAEHDSHFPIWHQEQLQNLLDFMPSLVSLRFPAVSTKSYQYSATAGLSCCTRDGELLLPLMPGDGDSPIRCPLLTTLCIETPGPWGLERLVPHIADVLAARARAGVPLQSLTLRVPQRVYTMQPLLKDLALRCEPVRREVFDAVALHVEELKLELDGEAPGPDELASRGTHWEELSEEAEKYWVTPDGMAPQWFRSWR</sequence>
<protein>
    <submittedName>
        <fullName evidence="1">Uncharacterized protein</fullName>
    </submittedName>
</protein>